<proteinExistence type="inferred from homology"/>
<dbReference type="InterPro" id="IPR017972">
    <property type="entry name" value="Cyt_P450_CS"/>
</dbReference>
<feature type="non-terminal residue" evidence="10">
    <location>
        <position position="1"/>
    </location>
</feature>
<evidence type="ECO:0000256" key="3">
    <source>
        <dbReference type="ARBA" id="ARBA00010617"/>
    </source>
</evidence>
<evidence type="ECO:0000256" key="4">
    <source>
        <dbReference type="ARBA" id="ARBA00022723"/>
    </source>
</evidence>
<keyword evidence="5" id="KW-0560">Oxidoreductase</keyword>
<dbReference type="SUPFAM" id="SSF48264">
    <property type="entry name" value="Cytochrome P450"/>
    <property type="match status" value="1"/>
</dbReference>
<evidence type="ECO:0000256" key="6">
    <source>
        <dbReference type="ARBA" id="ARBA00023004"/>
    </source>
</evidence>
<dbReference type="InterPro" id="IPR020843">
    <property type="entry name" value="ER"/>
</dbReference>
<dbReference type="InterPro" id="IPR036396">
    <property type="entry name" value="Cyt_P450_sf"/>
</dbReference>
<dbReference type="SMART" id="SM00829">
    <property type="entry name" value="PKS_ER"/>
    <property type="match status" value="1"/>
</dbReference>
<dbReference type="EMBL" id="JAQQWP010000001">
    <property type="protein sequence ID" value="KAK8133020.1"/>
    <property type="molecule type" value="Genomic_DNA"/>
</dbReference>
<evidence type="ECO:0000259" key="9">
    <source>
        <dbReference type="SMART" id="SM00829"/>
    </source>
</evidence>
<dbReference type="GO" id="GO:0004497">
    <property type="term" value="F:monooxygenase activity"/>
    <property type="evidence" value="ECO:0007669"/>
    <property type="project" value="UniProtKB-KW"/>
</dbReference>
<dbReference type="Gene3D" id="3.90.180.10">
    <property type="entry name" value="Medium-chain alcohol dehydrogenases, catalytic domain"/>
    <property type="match status" value="1"/>
</dbReference>
<comment type="caution">
    <text evidence="10">The sequence shown here is derived from an EMBL/GenBank/DDBJ whole genome shotgun (WGS) entry which is preliminary data.</text>
</comment>
<dbReference type="GO" id="GO:0020037">
    <property type="term" value="F:heme binding"/>
    <property type="evidence" value="ECO:0007669"/>
    <property type="project" value="InterPro"/>
</dbReference>
<evidence type="ECO:0000256" key="2">
    <source>
        <dbReference type="ARBA" id="ARBA00008072"/>
    </source>
</evidence>
<keyword evidence="8" id="KW-0349">Heme</keyword>
<name>A0AAW0RDM1_9PEZI</name>
<dbReference type="PRINTS" id="PR00465">
    <property type="entry name" value="EP450IV"/>
</dbReference>
<keyword evidence="11" id="KW-1185">Reference proteome</keyword>
<dbReference type="GO" id="GO:0016705">
    <property type="term" value="F:oxidoreductase activity, acting on paired donors, with incorporation or reduction of molecular oxygen"/>
    <property type="evidence" value="ECO:0007669"/>
    <property type="project" value="InterPro"/>
</dbReference>
<dbReference type="AlphaFoldDB" id="A0AAW0RDM1"/>
<feature type="binding site" description="axial binding residue" evidence="8">
    <location>
        <position position="780"/>
    </location>
    <ligand>
        <name>heme</name>
        <dbReference type="ChEBI" id="CHEBI:30413"/>
    </ligand>
    <ligandPart>
        <name>Fe</name>
        <dbReference type="ChEBI" id="CHEBI:18248"/>
    </ligandPart>
</feature>
<evidence type="ECO:0000313" key="11">
    <source>
        <dbReference type="Proteomes" id="UP001392437"/>
    </source>
</evidence>
<dbReference type="PROSITE" id="PS00086">
    <property type="entry name" value="CYTOCHROME_P450"/>
    <property type="match status" value="1"/>
</dbReference>
<organism evidence="10 11">
    <name type="scientific">Apiospora kogelbergensis</name>
    <dbReference type="NCBI Taxonomy" id="1337665"/>
    <lineage>
        <taxon>Eukaryota</taxon>
        <taxon>Fungi</taxon>
        <taxon>Dikarya</taxon>
        <taxon>Ascomycota</taxon>
        <taxon>Pezizomycotina</taxon>
        <taxon>Sordariomycetes</taxon>
        <taxon>Xylariomycetidae</taxon>
        <taxon>Amphisphaeriales</taxon>
        <taxon>Apiosporaceae</taxon>
        <taxon>Apiospora</taxon>
    </lineage>
</organism>
<reference evidence="10 11" key="1">
    <citation type="submission" date="2023-01" db="EMBL/GenBank/DDBJ databases">
        <title>Analysis of 21 Apiospora genomes using comparative genomics revels a genus with tremendous synthesis potential of carbohydrate active enzymes and secondary metabolites.</title>
        <authorList>
            <person name="Sorensen T."/>
        </authorList>
    </citation>
    <scope>NUCLEOTIDE SEQUENCE [LARGE SCALE GENOMIC DNA]</scope>
    <source>
        <strain evidence="10 11">CBS 117206</strain>
    </source>
</reference>
<dbReference type="SUPFAM" id="SSF51735">
    <property type="entry name" value="NAD(P)-binding Rossmann-fold domains"/>
    <property type="match status" value="1"/>
</dbReference>
<feature type="domain" description="Enoyl reductase (ER)" evidence="9">
    <location>
        <begin position="36"/>
        <end position="315"/>
    </location>
</feature>
<dbReference type="CDD" id="cd08249">
    <property type="entry name" value="enoyl_reductase_like"/>
    <property type="match status" value="1"/>
</dbReference>
<gene>
    <name evidence="10" type="ORF">PG999_001193</name>
</gene>
<dbReference type="Proteomes" id="UP001392437">
    <property type="component" value="Unassembled WGS sequence"/>
</dbReference>
<comment type="cofactor">
    <cofactor evidence="1 8">
        <name>heme</name>
        <dbReference type="ChEBI" id="CHEBI:30413"/>
    </cofactor>
</comment>
<dbReference type="PANTHER" id="PTHR46206:SF7">
    <property type="entry name" value="P450, PUTATIVE (EUROFUNG)-RELATED"/>
    <property type="match status" value="1"/>
</dbReference>
<keyword evidence="6 8" id="KW-0408">Iron</keyword>
<dbReference type="Gene3D" id="1.10.630.10">
    <property type="entry name" value="Cytochrome P450"/>
    <property type="match status" value="1"/>
</dbReference>
<protein>
    <submittedName>
        <fullName evidence="10">Zinc-binding dehydrogenase family oxidoreductase</fullName>
    </submittedName>
</protein>
<dbReference type="Pfam" id="PF08240">
    <property type="entry name" value="ADH_N"/>
    <property type="match status" value="1"/>
</dbReference>
<evidence type="ECO:0000256" key="8">
    <source>
        <dbReference type="PIRSR" id="PIRSR602403-1"/>
    </source>
</evidence>
<keyword evidence="4 8" id="KW-0479">Metal-binding</keyword>
<dbReference type="GO" id="GO:0016651">
    <property type="term" value="F:oxidoreductase activity, acting on NAD(P)H"/>
    <property type="evidence" value="ECO:0007669"/>
    <property type="project" value="InterPro"/>
</dbReference>
<dbReference type="Gene3D" id="3.40.50.720">
    <property type="entry name" value="NAD(P)-binding Rossmann-like Domain"/>
    <property type="match status" value="1"/>
</dbReference>
<dbReference type="InterPro" id="IPR001128">
    <property type="entry name" value="Cyt_P450"/>
</dbReference>
<dbReference type="SUPFAM" id="SSF50129">
    <property type="entry name" value="GroES-like"/>
    <property type="match status" value="1"/>
</dbReference>
<dbReference type="Pfam" id="PF00067">
    <property type="entry name" value="p450"/>
    <property type="match status" value="1"/>
</dbReference>
<dbReference type="CDD" id="cd11041">
    <property type="entry name" value="CYP503A1-like"/>
    <property type="match status" value="1"/>
</dbReference>
<evidence type="ECO:0000256" key="7">
    <source>
        <dbReference type="ARBA" id="ARBA00023033"/>
    </source>
</evidence>
<dbReference type="GO" id="GO:0005506">
    <property type="term" value="F:iron ion binding"/>
    <property type="evidence" value="ECO:0007669"/>
    <property type="project" value="InterPro"/>
</dbReference>
<dbReference type="InterPro" id="IPR011032">
    <property type="entry name" value="GroES-like_sf"/>
</dbReference>
<dbReference type="PANTHER" id="PTHR46206">
    <property type="entry name" value="CYTOCHROME P450"/>
    <property type="match status" value="1"/>
</dbReference>
<dbReference type="InterPro" id="IPR047122">
    <property type="entry name" value="Trans-enoyl_RdTase-like"/>
</dbReference>
<dbReference type="InterPro" id="IPR013154">
    <property type="entry name" value="ADH-like_N"/>
</dbReference>
<dbReference type="InterPro" id="IPR002403">
    <property type="entry name" value="Cyt_P450_E_grp-IV"/>
</dbReference>
<evidence type="ECO:0000256" key="1">
    <source>
        <dbReference type="ARBA" id="ARBA00001971"/>
    </source>
</evidence>
<evidence type="ECO:0000256" key="5">
    <source>
        <dbReference type="ARBA" id="ARBA00023002"/>
    </source>
</evidence>
<evidence type="ECO:0000313" key="10">
    <source>
        <dbReference type="EMBL" id="KAK8133020.1"/>
    </source>
</evidence>
<dbReference type="InterPro" id="IPR036291">
    <property type="entry name" value="NAD(P)-bd_dom_sf"/>
</dbReference>
<accession>A0AAW0RDM1</accession>
<comment type="similarity">
    <text evidence="2">Belongs to the zinc-containing alcohol dehydrogenase family.</text>
</comment>
<sequence>PETPQPWHSGSCTFFTPPLSVSVMAFPTKRTAVVEGDDHNLRIEHDAPMPTVKPGEILVKTKAVAINPCDYKMHERFPCPGAVDGCDFAGTVVGIGSDVFGFGVGDRVCGAVHGSNPLMAQSGAFANYIASESEFTLKMPPQMTFLEAAGLGGTGLATLGMALFKALALPGTPREPAAKPLLVLVHGGSSSVGTMAVQLLRLSRSLTSGRIARNERTGHRPIATCSPKNNDLVRGYGAEEVFDYHDPECAQKIKSYTRNTLAHVLDPFTDVKSIALCYTAMGRTGGRYACLEMYPDYVLDRKTIKVAFVMGPALLGHRLALDYGYERDADPEMREFGVGALLGITFVPIFLWNRPLTQEDLKHIPIVQFEGSNDQGRYTRETRTLLQLGYEKYLRHGIPFQMRNPIGEMGPQVFLPMKYLDEVKRAPKTLFSFDVFSEKAYLLKYSHGPQQTDASVLVIKDDLNKNLGNMVTGLWEETTTYLEETISYEWQTVPAYAFLCGVVARTVSYALVGPLLCRNPEWQRIVVEATYAVFGAAQAIRQQYTPRWRWLSRWRTSARKQLTQIRADAARLLRPIYNERQQEVRTRLGPSISTYDGLFKDTVFWLLGRKSTDTSLASIVDQELFLSMASIHTTAGSINSFLFDWFAHPEYHQEIKAEVRETLAKVQSCGGKWTLQDVAIMRKLDSFIKESSRKNPIGFITGQRYTLKPHTFKDGLHIPSGTTILFDADGVHHDPSNYPNPDRFDGYRYLHLRDTVDANRFHYASVSDISLNFGTGQHACPGRFLNALVVKFMLILFMTKYEVTLEDGSMQRPPDTFYDNNMRPDTDVKIRIRRLD</sequence>
<keyword evidence="7" id="KW-0503">Monooxygenase</keyword>
<comment type="similarity">
    <text evidence="3">Belongs to the cytochrome P450 family.</text>
</comment>